<dbReference type="RefSeq" id="WP_010964471.1">
    <property type="nucleotide sequence ID" value="NC_003030.1"/>
</dbReference>
<sequence>MEKYSQDIMEDCRQRLGLEKNDTSKDNIIMEWSKSRVLNEVTAWNGLIGFGDTIVKWVESICEINLED</sequence>
<dbReference type="EMBL" id="AE001437">
    <property type="protein sequence ID" value="AAK79130.1"/>
    <property type="molecule type" value="Genomic_DNA"/>
</dbReference>
<dbReference type="GeneID" id="44997668"/>
<dbReference type="PIR" id="G97042">
    <property type="entry name" value="G97042"/>
</dbReference>
<evidence type="ECO:0000313" key="2">
    <source>
        <dbReference type="Proteomes" id="UP000000814"/>
    </source>
</evidence>
<dbReference type="HOGENOM" id="CLU_2598507_0_0_9"/>
<organism evidence="1 2">
    <name type="scientific">Clostridium acetobutylicum (strain ATCC 824 / DSM 792 / JCM 1419 / IAM 19013 / LMG 5710 / NBRC 13948 / NRRL B-527 / VKM B-1787 / 2291 / W)</name>
    <dbReference type="NCBI Taxonomy" id="272562"/>
    <lineage>
        <taxon>Bacteria</taxon>
        <taxon>Bacillati</taxon>
        <taxon>Bacillota</taxon>
        <taxon>Clostridia</taxon>
        <taxon>Eubacteriales</taxon>
        <taxon>Clostridiaceae</taxon>
        <taxon>Clostridium</taxon>
    </lineage>
</organism>
<evidence type="ECO:0000313" key="1">
    <source>
        <dbReference type="EMBL" id="AAK79130.1"/>
    </source>
</evidence>
<reference evidence="1 2" key="1">
    <citation type="journal article" date="2001" name="J. Bacteriol.">
        <title>Genome sequence and comparative analysis of the solvent-producing bacterium Clostridium acetobutylicum.</title>
        <authorList>
            <person name="Nolling J."/>
            <person name="Breton G."/>
            <person name="Omelchenko M.V."/>
            <person name="Makarova K.S."/>
            <person name="Zeng Q."/>
            <person name="Gibson R."/>
            <person name="Lee H.M."/>
            <person name="Dubois J."/>
            <person name="Qiu D."/>
            <person name="Hitti J."/>
            <person name="Wolf Y.I."/>
            <person name="Tatusov R.L."/>
            <person name="Sabathe F."/>
            <person name="Doucette-Stamm L."/>
            <person name="Soucaille P."/>
            <person name="Daly M.J."/>
            <person name="Bennett G.N."/>
            <person name="Koonin E.V."/>
            <person name="Smith D.R."/>
        </authorList>
    </citation>
    <scope>NUCLEOTIDE SEQUENCE [LARGE SCALE GENOMIC DNA]</scope>
    <source>
        <strain evidence="2">ATCC 824 / DSM 792 / JCM 1419 / LMG 5710 / VKM B-1787</strain>
    </source>
</reference>
<dbReference type="PATRIC" id="fig|272562.8.peg.1363"/>
<dbReference type="OrthoDB" id="2573403at2"/>
<keyword evidence="2" id="KW-1185">Reference proteome</keyword>
<accession>Q97JW5</accession>
<name>Q97JW5_CLOAB</name>
<gene>
    <name evidence="1" type="ordered locus">CA_C1158</name>
</gene>
<proteinExistence type="predicted"/>
<dbReference type="KEGG" id="cac:CA_C1158"/>
<dbReference type="AlphaFoldDB" id="Q97JW5"/>
<dbReference type="STRING" id="272562.CA_C1158"/>
<dbReference type="eggNOG" id="ENOG502ZHYA">
    <property type="taxonomic scope" value="Bacteria"/>
</dbReference>
<dbReference type="Proteomes" id="UP000000814">
    <property type="component" value="Chromosome"/>
</dbReference>
<protein>
    <submittedName>
        <fullName evidence="1">Uncharacterized protein</fullName>
    </submittedName>
</protein>